<dbReference type="AlphaFoldDB" id="A0ABD0US25"/>
<evidence type="ECO:0000313" key="2">
    <source>
        <dbReference type="EMBL" id="KAL0915399.1"/>
    </source>
</evidence>
<accession>A0ABD0US25</accession>
<protein>
    <submittedName>
        <fullName evidence="2">Uncharacterized protein</fullName>
    </submittedName>
</protein>
<keyword evidence="3" id="KW-1185">Reference proteome</keyword>
<organism evidence="2 3">
    <name type="scientific">Dendrobium thyrsiflorum</name>
    <name type="common">Pinecone-like raceme dendrobium</name>
    <name type="synonym">Orchid</name>
    <dbReference type="NCBI Taxonomy" id="117978"/>
    <lineage>
        <taxon>Eukaryota</taxon>
        <taxon>Viridiplantae</taxon>
        <taxon>Streptophyta</taxon>
        <taxon>Embryophyta</taxon>
        <taxon>Tracheophyta</taxon>
        <taxon>Spermatophyta</taxon>
        <taxon>Magnoliopsida</taxon>
        <taxon>Liliopsida</taxon>
        <taxon>Asparagales</taxon>
        <taxon>Orchidaceae</taxon>
        <taxon>Epidendroideae</taxon>
        <taxon>Malaxideae</taxon>
        <taxon>Dendrobiinae</taxon>
        <taxon>Dendrobium</taxon>
    </lineage>
</organism>
<evidence type="ECO:0000256" key="1">
    <source>
        <dbReference type="SAM" id="Phobius"/>
    </source>
</evidence>
<keyword evidence="1" id="KW-0472">Membrane</keyword>
<sequence>MRLFFPLFHLHLQYNDNECIASMVDSYRHKRHIKLANFMLELKINEAEEVDEDPLPVETCRDLYFSNEYESEHDISSQMGHVRLEGDFGPKNESPEATITDFEENTSLNASEPNEYDILERMEYKGHLANSVFYLCSVIAFSTGLKAASFNNLRRERYFRKSCSRQEARDWRPVEI</sequence>
<comment type="caution">
    <text evidence="2">The sequence shown here is derived from an EMBL/GenBank/DDBJ whole genome shotgun (WGS) entry which is preliminary data.</text>
</comment>
<evidence type="ECO:0000313" key="3">
    <source>
        <dbReference type="Proteomes" id="UP001552299"/>
    </source>
</evidence>
<dbReference type="EMBL" id="JANQDX010000012">
    <property type="protein sequence ID" value="KAL0915399.1"/>
    <property type="molecule type" value="Genomic_DNA"/>
</dbReference>
<keyword evidence="1" id="KW-0812">Transmembrane</keyword>
<feature type="transmembrane region" description="Helical" evidence="1">
    <location>
        <begin position="132"/>
        <end position="153"/>
    </location>
</feature>
<keyword evidence="1" id="KW-1133">Transmembrane helix</keyword>
<gene>
    <name evidence="2" type="ORF">M5K25_015812</name>
</gene>
<dbReference type="Proteomes" id="UP001552299">
    <property type="component" value="Unassembled WGS sequence"/>
</dbReference>
<proteinExistence type="predicted"/>
<name>A0ABD0US25_DENTH</name>
<reference evidence="2 3" key="1">
    <citation type="journal article" date="2024" name="Plant Biotechnol. J.">
        <title>Dendrobium thyrsiflorum genome and its molecular insights into genes involved in important horticultural traits.</title>
        <authorList>
            <person name="Chen B."/>
            <person name="Wang J.Y."/>
            <person name="Zheng P.J."/>
            <person name="Li K.L."/>
            <person name="Liang Y.M."/>
            <person name="Chen X.F."/>
            <person name="Zhang C."/>
            <person name="Zhao X."/>
            <person name="He X."/>
            <person name="Zhang G.Q."/>
            <person name="Liu Z.J."/>
            <person name="Xu Q."/>
        </authorList>
    </citation>
    <scope>NUCLEOTIDE SEQUENCE [LARGE SCALE GENOMIC DNA]</scope>
    <source>
        <strain evidence="2">GZMU011</strain>
    </source>
</reference>